<comment type="cofactor">
    <cofactor evidence="2">
        <name>Mn(2+)</name>
        <dbReference type="ChEBI" id="CHEBI:29035"/>
    </cofactor>
</comment>
<dbReference type="RefSeq" id="WP_154027777.1">
    <property type="nucleotide sequence ID" value="NZ_LR217696.1"/>
</dbReference>
<dbReference type="PANTHER" id="PTHR42979:SF1">
    <property type="entry name" value="3-ISOPROPYLMALATE DEHYDROGENASE"/>
    <property type="match status" value="1"/>
</dbReference>
<protein>
    <recommendedName>
        <fullName evidence="15">3-isopropylmalate dehydrogenase</fullName>
        <ecNumber evidence="15">1.1.1.85</ecNumber>
    </recommendedName>
    <alternativeName>
        <fullName evidence="15">3-IPM-DH</fullName>
    </alternativeName>
    <alternativeName>
        <fullName evidence="15">Beta-IPM dehydrogenase</fullName>
        <shortName evidence="15">IMDH</shortName>
    </alternativeName>
</protein>
<keyword evidence="10 15" id="KW-0460">Magnesium</keyword>
<dbReference type="Proteomes" id="UP000294404">
    <property type="component" value="Plasmid pLeu"/>
</dbReference>
<dbReference type="GO" id="GO:0000287">
    <property type="term" value="F:magnesium ion binding"/>
    <property type="evidence" value="ECO:0007669"/>
    <property type="project" value="InterPro"/>
</dbReference>
<dbReference type="InterPro" id="IPR004429">
    <property type="entry name" value="Isopropylmalate_DH"/>
</dbReference>
<dbReference type="GO" id="GO:0051287">
    <property type="term" value="F:NAD binding"/>
    <property type="evidence" value="ECO:0007669"/>
    <property type="project" value="InterPro"/>
</dbReference>
<comment type="pathway">
    <text evidence="3 15 16">Amino-acid biosynthesis; L-leucine biosynthesis; L-leucine from 3-methyl-2-oxobutanoate: step 3/4.</text>
</comment>
<dbReference type="GO" id="GO:0003862">
    <property type="term" value="F:3-isopropylmalate dehydrogenase activity"/>
    <property type="evidence" value="ECO:0007669"/>
    <property type="project" value="UniProtKB-UniRule"/>
</dbReference>
<evidence type="ECO:0000256" key="6">
    <source>
        <dbReference type="ARBA" id="ARBA00022430"/>
    </source>
</evidence>
<evidence type="ECO:0000256" key="16">
    <source>
        <dbReference type="RuleBase" id="RU004445"/>
    </source>
</evidence>
<evidence type="ECO:0000256" key="12">
    <source>
        <dbReference type="ARBA" id="ARBA00023027"/>
    </source>
</evidence>
<keyword evidence="8 15" id="KW-0028">Amino-acid biosynthesis</keyword>
<keyword evidence="6 15" id="KW-0432">Leucine biosynthesis</keyword>
<evidence type="ECO:0000256" key="5">
    <source>
        <dbReference type="ARBA" id="ARBA00011738"/>
    </source>
</evidence>
<evidence type="ECO:0000256" key="14">
    <source>
        <dbReference type="ARBA" id="ARBA00023304"/>
    </source>
</evidence>
<feature type="binding site" evidence="15">
    <location>
        <position position="256"/>
    </location>
    <ligand>
        <name>Mg(2+)</name>
        <dbReference type="ChEBI" id="CHEBI:18420"/>
    </ligand>
</feature>
<evidence type="ECO:0000256" key="3">
    <source>
        <dbReference type="ARBA" id="ARBA00004762"/>
    </source>
</evidence>
<dbReference type="Pfam" id="PF00180">
    <property type="entry name" value="Iso_dh"/>
    <property type="match status" value="1"/>
</dbReference>
<gene>
    <name evidence="15 18" type="primary">leuB</name>
    <name evidence="18" type="ORF">BUCICUMA2628_408</name>
</gene>
<evidence type="ECO:0000256" key="7">
    <source>
        <dbReference type="ARBA" id="ARBA00022490"/>
    </source>
</evidence>
<feature type="binding site" evidence="15">
    <location>
        <begin position="78"/>
        <end position="91"/>
    </location>
    <ligand>
        <name>NAD(+)</name>
        <dbReference type="ChEBI" id="CHEBI:57540"/>
    </ligand>
</feature>
<evidence type="ECO:0000256" key="10">
    <source>
        <dbReference type="ARBA" id="ARBA00022842"/>
    </source>
</evidence>
<feature type="site" description="Important for catalysis" evidence="15">
    <location>
        <position position="145"/>
    </location>
</feature>
<evidence type="ECO:0000313" key="19">
    <source>
        <dbReference type="Proteomes" id="UP000294404"/>
    </source>
</evidence>
<dbReference type="UniPathway" id="UPA00048">
    <property type="reaction ID" value="UER00072"/>
</dbReference>
<dbReference type="OrthoDB" id="9767905at2"/>
<evidence type="ECO:0000256" key="11">
    <source>
        <dbReference type="ARBA" id="ARBA00023002"/>
    </source>
</evidence>
<feature type="binding site" evidence="15">
    <location>
        <position position="228"/>
    </location>
    <ligand>
        <name>substrate</name>
    </ligand>
</feature>
<dbReference type="EMBL" id="LR217696">
    <property type="protein sequence ID" value="VFP80774.1"/>
    <property type="molecule type" value="Genomic_DNA"/>
</dbReference>
<evidence type="ECO:0000256" key="8">
    <source>
        <dbReference type="ARBA" id="ARBA00022605"/>
    </source>
</evidence>
<dbReference type="PANTHER" id="PTHR42979">
    <property type="entry name" value="3-ISOPROPYLMALATE DEHYDROGENASE"/>
    <property type="match status" value="1"/>
</dbReference>
<accession>A0A451D4W6</accession>
<dbReference type="GO" id="GO:0009098">
    <property type="term" value="P:L-leucine biosynthetic process"/>
    <property type="evidence" value="ECO:0007669"/>
    <property type="project" value="UniProtKB-UniRule"/>
</dbReference>
<evidence type="ECO:0000256" key="15">
    <source>
        <dbReference type="HAMAP-Rule" id="MF_01033"/>
    </source>
</evidence>
<feature type="binding site" evidence="15">
    <location>
        <position position="252"/>
    </location>
    <ligand>
        <name>Mg(2+)</name>
        <dbReference type="ChEBI" id="CHEBI:18420"/>
    </ligand>
</feature>
<dbReference type="EC" id="1.1.1.85" evidence="15"/>
<feature type="binding site" evidence="15">
    <location>
        <begin position="286"/>
        <end position="298"/>
    </location>
    <ligand>
        <name>NAD(+)</name>
        <dbReference type="ChEBI" id="CHEBI:57540"/>
    </ligand>
</feature>
<feature type="binding site" evidence="15">
    <location>
        <position position="109"/>
    </location>
    <ligand>
        <name>substrate</name>
    </ligand>
</feature>
<comment type="subunit">
    <text evidence="5 15 16">Homodimer.</text>
</comment>
<feature type="binding site" evidence="15">
    <location>
        <position position="138"/>
    </location>
    <ligand>
        <name>substrate</name>
    </ligand>
</feature>
<comment type="catalytic activity">
    <reaction evidence="1 15 16">
        <text>(2R,3S)-3-isopropylmalate + NAD(+) = 4-methyl-2-oxopentanoate + CO2 + NADH</text>
        <dbReference type="Rhea" id="RHEA:32271"/>
        <dbReference type="ChEBI" id="CHEBI:16526"/>
        <dbReference type="ChEBI" id="CHEBI:17865"/>
        <dbReference type="ChEBI" id="CHEBI:35121"/>
        <dbReference type="ChEBI" id="CHEBI:57540"/>
        <dbReference type="ChEBI" id="CHEBI:57945"/>
        <dbReference type="EC" id="1.1.1.85"/>
    </reaction>
</comment>
<feature type="site" description="Important for catalysis" evidence="15">
    <location>
        <position position="196"/>
    </location>
</feature>
<dbReference type="AlphaFoldDB" id="A0A451D4W6"/>
<evidence type="ECO:0000256" key="4">
    <source>
        <dbReference type="ARBA" id="ARBA00008319"/>
    </source>
</evidence>
<keyword evidence="12 15" id="KW-0520">NAD</keyword>
<evidence type="ECO:0000313" key="18">
    <source>
        <dbReference type="EMBL" id="VFP80774.1"/>
    </source>
</evidence>
<comment type="function">
    <text evidence="15 16">Catalyzes the oxidation of 3-carboxy-2-hydroxy-4-methylpentanoate (3-isopropylmalate) to 3-carboxy-4-methyl-2-oxopentanoate. The product decarboxylates to 4-methyl-2 oxopentanoate.</text>
</comment>
<dbReference type="HAMAP" id="MF_01033">
    <property type="entry name" value="LeuB_type1"/>
    <property type="match status" value="1"/>
</dbReference>
<name>A0A451D4W6_9GAMM</name>
<dbReference type="PROSITE" id="PS00470">
    <property type="entry name" value="IDH_IMDH"/>
    <property type="match status" value="1"/>
</dbReference>
<dbReference type="GO" id="GO:0005829">
    <property type="term" value="C:cytosol"/>
    <property type="evidence" value="ECO:0007669"/>
    <property type="project" value="TreeGrafter"/>
</dbReference>
<feature type="binding site" evidence="15">
    <location>
        <position position="228"/>
    </location>
    <ligand>
        <name>Mg(2+)</name>
        <dbReference type="ChEBI" id="CHEBI:18420"/>
    </ligand>
</feature>
<keyword evidence="14 15" id="KW-0100">Branched-chain amino acid biosynthesis</keyword>
<dbReference type="SUPFAM" id="SSF53659">
    <property type="entry name" value="Isocitrate/Isopropylmalate dehydrogenase-like"/>
    <property type="match status" value="1"/>
</dbReference>
<dbReference type="FunFam" id="3.40.718.10:FF:000006">
    <property type="entry name" value="3-isopropylmalate dehydrogenase"/>
    <property type="match status" value="1"/>
</dbReference>
<proteinExistence type="inferred from homology"/>
<keyword evidence="11 15" id="KW-0560">Oxidoreductase</keyword>
<feature type="binding site" evidence="15">
    <location>
        <position position="99"/>
    </location>
    <ligand>
        <name>substrate</name>
    </ligand>
</feature>
<dbReference type="InterPro" id="IPR019818">
    <property type="entry name" value="IsoCit/isopropylmalate_DH_CS"/>
</dbReference>
<evidence type="ECO:0000256" key="1">
    <source>
        <dbReference type="ARBA" id="ARBA00000624"/>
    </source>
</evidence>
<dbReference type="Gene3D" id="3.40.718.10">
    <property type="entry name" value="Isopropylmalate Dehydrogenase"/>
    <property type="match status" value="1"/>
</dbReference>
<keyword evidence="9 15" id="KW-0479">Metal-binding</keyword>
<comment type="subcellular location">
    <subcellularLocation>
        <location evidence="15">Cytoplasm</location>
    </subcellularLocation>
</comment>
<dbReference type="InterPro" id="IPR024084">
    <property type="entry name" value="IsoPropMal-DH-like_dom"/>
</dbReference>
<keyword evidence="13 15" id="KW-0464">Manganese</keyword>
<reference evidence="18 19" key="1">
    <citation type="submission" date="2019-02" db="EMBL/GenBank/DDBJ databases">
        <authorList>
            <person name="Manzano-Marin A."/>
            <person name="Manzano-Marin A."/>
        </authorList>
    </citation>
    <scope>NUCLEOTIDE SEQUENCE [LARGE SCALE GENOMIC DNA]</scope>
    <source>
        <strain evidence="18 19">BuCicuneomaculata</strain>
        <plasmid evidence="19">pleu</plasmid>
    </source>
</reference>
<evidence type="ECO:0000259" key="17">
    <source>
        <dbReference type="SMART" id="SM01329"/>
    </source>
</evidence>
<dbReference type="NCBIfam" id="TIGR00169">
    <property type="entry name" value="leuB"/>
    <property type="match status" value="1"/>
</dbReference>
<sequence length="375" mass="41872">MKKSFNIAVLPGDGIGPEVMVEAYKILNIINNEFNFKINTREFDIGGIAFDKFGTPLPKKTLDGCIKSDAILFGSVGGKKWTCLSRDKQPERGALLPLRRFFNLFINIRPIKLNNDLKQLSPLRSGIIKNGFDILCIRELIGGIYFGLPKGRNTFNKKNISAFDTEIYSTKEIERIAKIAFQLSLQRNKQVCSIDKANVLESSSLWREVVTTVSKNFPDVQLRHLYVDNAAMQLIKNPNQFDVILCSNLFGDILSDECAMLTGSIGMLPSASLNKNFFGLFEPAGGSAPDLKGKNLANPIAQILSLGLLFEYSLNLQHIARYIELSVIKTLQKGYRTLDISDGKNYINTNQMGTKIAKTLSEIIKNENHIISKNI</sequence>
<organism evidence="18 19">
    <name type="scientific">Buchnera aphidicola</name>
    <name type="common">Cinara cuneomaculata</name>
    <dbReference type="NCBI Taxonomy" id="1660040"/>
    <lineage>
        <taxon>Bacteria</taxon>
        <taxon>Pseudomonadati</taxon>
        <taxon>Pseudomonadota</taxon>
        <taxon>Gammaproteobacteria</taxon>
        <taxon>Enterobacterales</taxon>
        <taxon>Erwiniaceae</taxon>
        <taxon>Buchnera</taxon>
    </lineage>
</organism>
<keyword evidence="18" id="KW-0614">Plasmid</keyword>
<evidence type="ECO:0000256" key="2">
    <source>
        <dbReference type="ARBA" id="ARBA00001936"/>
    </source>
</evidence>
<geneLocation type="plasmid" evidence="18">
    <name>pLeu</name>
</geneLocation>
<evidence type="ECO:0000256" key="9">
    <source>
        <dbReference type="ARBA" id="ARBA00022723"/>
    </source>
</evidence>
<keyword evidence="7 15" id="KW-0963">Cytoplasm</keyword>
<dbReference type="SMART" id="SM01329">
    <property type="entry name" value="Iso_dh"/>
    <property type="match status" value="1"/>
</dbReference>
<comment type="cofactor">
    <cofactor evidence="15 16">
        <name>Mg(2+)</name>
        <dbReference type="ChEBI" id="CHEBI:18420"/>
    </cofactor>
    <cofactor evidence="15 16">
        <name>Mn(2+)</name>
        <dbReference type="ChEBI" id="CHEBI:29035"/>
    </cofactor>
    <text evidence="15 16">Binds 1 Mg(2+) or Mn(2+) ion per subunit.</text>
</comment>
<evidence type="ECO:0000256" key="13">
    <source>
        <dbReference type="ARBA" id="ARBA00023211"/>
    </source>
</evidence>
<comment type="similarity">
    <text evidence="4 15">Belongs to the isocitrate and isopropylmalate dehydrogenases family. LeuB type 1 subfamily.</text>
</comment>
<feature type="domain" description="Isopropylmalate dehydrogenase-like" evidence="17">
    <location>
        <begin position="6"/>
        <end position="356"/>
    </location>
</feature>